<proteinExistence type="predicted"/>
<gene>
    <name evidence="2" type="ORF">S06H3_63551</name>
</gene>
<reference evidence="2" key="1">
    <citation type="journal article" date="2014" name="Front. Microbiol.">
        <title>High frequency of phylogenetically diverse reductive dehalogenase-homologous genes in deep subseafloor sedimentary metagenomes.</title>
        <authorList>
            <person name="Kawai M."/>
            <person name="Futagami T."/>
            <person name="Toyoda A."/>
            <person name="Takaki Y."/>
            <person name="Nishi S."/>
            <person name="Hori S."/>
            <person name="Arai W."/>
            <person name="Tsubouchi T."/>
            <person name="Morono Y."/>
            <person name="Uchiyama I."/>
            <person name="Ito T."/>
            <person name="Fujiyama A."/>
            <person name="Inagaki F."/>
            <person name="Takami H."/>
        </authorList>
    </citation>
    <scope>NUCLEOTIDE SEQUENCE</scope>
    <source>
        <strain evidence="2">Expedition CK06-06</strain>
    </source>
</reference>
<dbReference type="AlphaFoldDB" id="X1QU63"/>
<dbReference type="EMBL" id="BARV01042187">
    <property type="protein sequence ID" value="GAI46814.1"/>
    <property type="molecule type" value="Genomic_DNA"/>
</dbReference>
<keyword evidence="1" id="KW-0812">Transmembrane</keyword>
<keyword evidence="1" id="KW-0472">Membrane</keyword>
<feature type="non-terminal residue" evidence="2">
    <location>
        <position position="1"/>
    </location>
</feature>
<keyword evidence="1" id="KW-1133">Transmembrane helix</keyword>
<comment type="caution">
    <text evidence="2">The sequence shown here is derived from an EMBL/GenBank/DDBJ whole genome shotgun (WGS) entry which is preliminary data.</text>
</comment>
<sequence>CRIRPFPSKNLALTTYHPDEALSYNTLERMKKGDFRPGREIGWGHLHFYILGITLKSAQLFGIVNPVSREFLAANLNEADKLYIVGRLLSIIFAVLSVYLIYLIVKKVYRVDYIVSELVVSSNNFWQYR</sequence>
<evidence type="ECO:0000313" key="2">
    <source>
        <dbReference type="EMBL" id="GAI46814.1"/>
    </source>
</evidence>
<protein>
    <submittedName>
        <fullName evidence="2">Uncharacterized protein</fullName>
    </submittedName>
</protein>
<organism evidence="2">
    <name type="scientific">marine sediment metagenome</name>
    <dbReference type="NCBI Taxonomy" id="412755"/>
    <lineage>
        <taxon>unclassified sequences</taxon>
        <taxon>metagenomes</taxon>
        <taxon>ecological metagenomes</taxon>
    </lineage>
</organism>
<feature type="transmembrane region" description="Helical" evidence="1">
    <location>
        <begin position="84"/>
        <end position="105"/>
    </location>
</feature>
<name>X1QU63_9ZZZZ</name>
<feature type="transmembrane region" description="Helical" evidence="1">
    <location>
        <begin position="46"/>
        <end position="64"/>
    </location>
</feature>
<evidence type="ECO:0000256" key="1">
    <source>
        <dbReference type="SAM" id="Phobius"/>
    </source>
</evidence>
<accession>X1QU63</accession>